<dbReference type="OrthoDB" id="6610549at2759"/>
<protein>
    <submittedName>
        <fullName evidence="3">Uncharacterized protein</fullName>
    </submittedName>
</protein>
<proteinExistence type="predicted"/>
<evidence type="ECO:0000256" key="1">
    <source>
        <dbReference type="SAM" id="MobiDB-lite"/>
    </source>
</evidence>
<feature type="transmembrane region" description="Helical" evidence="2">
    <location>
        <begin position="18"/>
        <end position="40"/>
    </location>
</feature>
<feature type="region of interest" description="Disordered" evidence="1">
    <location>
        <begin position="72"/>
        <end position="108"/>
    </location>
</feature>
<organism evidence="3 4">
    <name type="scientific">Orchesella cincta</name>
    <name type="common">Springtail</name>
    <name type="synonym">Podura cincta</name>
    <dbReference type="NCBI Taxonomy" id="48709"/>
    <lineage>
        <taxon>Eukaryota</taxon>
        <taxon>Metazoa</taxon>
        <taxon>Ecdysozoa</taxon>
        <taxon>Arthropoda</taxon>
        <taxon>Hexapoda</taxon>
        <taxon>Collembola</taxon>
        <taxon>Entomobryomorpha</taxon>
        <taxon>Entomobryoidea</taxon>
        <taxon>Orchesellidae</taxon>
        <taxon>Orchesellinae</taxon>
        <taxon>Orchesella</taxon>
    </lineage>
</organism>
<keyword evidence="4" id="KW-1185">Reference proteome</keyword>
<evidence type="ECO:0000313" key="3">
    <source>
        <dbReference type="EMBL" id="ODN02208.1"/>
    </source>
</evidence>
<keyword evidence="2" id="KW-1133">Transmembrane helix</keyword>
<keyword evidence="2" id="KW-0472">Membrane</keyword>
<evidence type="ECO:0000313" key="4">
    <source>
        <dbReference type="Proteomes" id="UP000094527"/>
    </source>
</evidence>
<reference evidence="3 4" key="1">
    <citation type="journal article" date="2016" name="Genome Biol. Evol.">
        <title>Gene Family Evolution Reflects Adaptation to Soil Environmental Stressors in the Genome of the Collembolan Orchesella cincta.</title>
        <authorList>
            <person name="Faddeeva-Vakhrusheva A."/>
            <person name="Derks M.F."/>
            <person name="Anvar S.Y."/>
            <person name="Agamennone V."/>
            <person name="Suring W."/>
            <person name="Smit S."/>
            <person name="van Straalen N.M."/>
            <person name="Roelofs D."/>
        </authorList>
    </citation>
    <scope>NUCLEOTIDE SEQUENCE [LARGE SCALE GENOMIC DNA]</scope>
    <source>
        <tissue evidence="3">Mixed pool</tissue>
    </source>
</reference>
<evidence type="ECO:0000256" key="2">
    <source>
        <dbReference type="SAM" id="Phobius"/>
    </source>
</evidence>
<dbReference type="AlphaFoldDB" id="A0A1D2NAC3"/>
<keyword evidence="2" id="KW-0812">Transmembrane</keyword>
<gene>
    <name evidence="3" type="ORF">Ocin01_04452</name>
</gene>
<comment type="caution">
    <text evidence="3">The sequence shown here is derived from an EMBL/GenBank/DDBJ whole genome shotgun (WGS) entry which is preliminary data.</text>
</comment>
<name>A0A1D2NAC3_ORCCI</name>
<dbReference type="Proteomes" id="UP000094527">
    <property type="component" value="Unassembled WGS sequence"/>
</dbReference>
<accession>A0A1D2NAC3</accession>
<dbReference type="EMBL" id="LJIJ01000120">
    <property type="protein sequence ID" value="ODN02208.1"/>
    <property type="molecule type" value="Genomic_DNA"/>
</dbReference>
<sequence length="156" mass="16881">MREASAHHVEVPTTDPTMIGVVVGLALMSVTLCVVLRLFAKARFRENRTIFNTPNPRLMNVSLLKGSKTLLRGNSAGGQRSRRGSQVSMASAQGEGHSPTNTMPDGNGMSAAAGHHILIVSNRHGLCQQTRPIWKELLRLQGPYLLSTNQSSAKIL</sequence>
<dbReference type="STRING" id="48709.A0A1D2NAC3"/>